<dbReference type="InterPro" id="IPR013766">
    <property type="entry name" value="Thioredoxin_domain"/>
</dbReference>
<dbReference type="GO" id="GO:0016491">
    <property type="term" value="F:oxidoreductase activity"/>
    <property type="evidence" value="ECO:0007669"/>
    <property type="project" value="InterPro"/>
</dbReference>
<accession>A0A1J5RTS9</accession>
<sequence>MNATLKKSLLPIIIITLLVFLGLQLNNKPNAPDVTFTTIDGNKISMGALKGKIVLINFWATDCPGCIQEMPQLVNTYNQYSKKGFEIIAVAMPYDPPAQVLNYTKQKALPFPVMHDGFGEVTNKFGGVNLTPTTFIYDKQGHLVRRTIGDLDFNALQQLLKKELGA</sequence>
<gene>
    <name evidence="2" type="primary">resA_26</name>
    <name evidence="2" type="ORF">GALL_186190</name>
</gene>
<dbReference type="EMBL" id="MLJW01000107">
    <property type="protein sequence ID" value="OIQ99382.1"/>
    <property type="molecule type" value="Genomic_DNA"/>
</dbReference>
<reference evidence="2" key="1">
    <citation type="submission" date="2016-10" db="EMBL/GenBank/DDBJ databases">
        <title>Sequence of Gallionella enrichment culture.</title>
        <authorList>
            <person name="Poehlein A."/>
            <person name="Muehling M."/>
            <person name="Daniel R."/>
        </authorList>
    </citation>
    <scope>NUCLEOTIDE SEQUENCE</scope>
</reference>
<dbReference type="Gene3D" id="3.40.30.10">
    <property type="entry name" value="Glutaredoxin"/>
    <property type="match status" value="1"/>
</dbReference>
<evidence type="ECO:0000259" key="1">
    <source>
        <dbReference type="PROSITE" id="PS51352"/>
    </source>
</evidence>
<feature type="domain" description="Thioredoxin" evidence="1">
    <location>
        <begin position="25"/>
        <end position="165"/>
    </location>
</feature>
<dbReference type="InterPro" id="IPR036249">
    <property type="entry name" value="Thioredoxin-like_sf"/>
</dbReference>
<protein>
    <submittedName>
        <fullName evidence="2">Thiol-disulfide oxidoreductase ResA</fullName>
    </submittedName>
</protein>
<dbReference type="PROSITE" id="PS51352">
    <property type="entry name" value="THIOREDOXIN_2"/>
    <property type="match status" value="1"/>
</dbReference>
<dbReference type="InterPro" id="IPR013740">
    <property type="entry name" value="Redoxin"/>
</dbReference>
<organism evidence="2">
    <name type="scientific">mine drainage metagenome</name>
    <dbReference type="NCBI Taxonomy" id="410659"/>
    <lineage>
        <taxon>unclassified sequences</taxon>
        <taxon>metagenomes</taxon>
        <taxon>ecological metagenomes</taxon>
    </lineage>
</organism>
<comment type="caution">
    <text evidence="2">The sequence shown here is derived from an EMBL/GenBank/DDBJ whole genome shotgun (WGS) entry which is preliminary data.</text>
</comment>
<dbReference type="Pfam" id="PF08534">
    <property type="entry name" value="Redoxin"/>
    <property type="match status" value="1"/>
</dbReference>
<dbReference type="AlphaFoldDB" id="A0A1J5RTS9"/>
<dbReference type="InterPro" id="IPR050553">
    <property type="entry name" value="Thioredoxin_ResA/DsbE_sf"/>
</dbReference>
<dbReference type="PANTHER" id="PTHR42852:SF18">
    <property type="entry name" value="CHROMOSOME UNDETERMINED SCAFFOLD_47, WHOLE GENOME SHOTGUN SEQUENCE"/>
    <property type="match status" value="1"/>
</dbReference>
<evidence type="ECO:0000313" key="2">
    <source>
        <dbReference type="EMBL" id="OIQ99382.1"/>
    </source>
</evidence>
<dbReference type="CDD" id="cd02966">
    <property type="entry name" value="TlpA_like_family"/>
    <property type="match status" value="1"/>
</dbReference>
<name>A0A1J5RTS9_9ZZZZ</name>
<dbReference type="SUPFAM" id="SSF52833">
    <property type="entry name" value="Thioredoxin-like"/>
    <property type="match status" value="1"/>
</dbReference>
<dbReference type="PANTHER" id="PTHR42852">
    <property type="entry name" value="THIOL:DISULFIDE INTERCHANGE PROTEIN DSBE"/>
    <property type="match status" value="1"/>
</dbReference>
<proteinExistence type="predicted"/>